<reference evidence="2 3" key="1">
    <citation type="submission" date="2019-07" db="EMBL/GenBank/DDBJ databases">
        <title>Sphingomonas solaris sp. nov., isolated from a solar panel from Boston, Massachusetts.</title>
        <authorList>
            <person name="Tanner K."/>
            <person name="Pascual J."/>
            <person name="Mancuso C."/>
            <person name="Pereto J."/>
            <person name="Khalil A."/>
            <person name="Vilanova C."/>
        </authorList>
    </citation>
    <scope>NUCLEOTIDE SEQUENCE [LARGE SCALE GENOMIC DNA]</scope>
    <source>
        <strain evidence="2 3">R4DWN</strain>
    </source>
</reference>
<feature type="transmembrane region" description="Helical" evidence="1">
    <location>
        <begin position="68"/>
        <end position="86"/>
    </location>
</feature>
<sequence length="339" mass="34749">MAAVAALLAMAAYDRPLPGAAAGIGLFGAVVLIALPMQVLAPVAAPTPGLVLLGGGLLLLLATLRTRAALPLVAVGAGLLVAQQVATGHLLLLAVGETIAGVAAPFALFTALALAPLLARSLSPRIALAGGAALTALAVSLVLVIRLADPTGPTRPAISQVMHVTDLTTGRFYRATSLFAPDRWTRSMLGPAGEAALLPMYDHAFVAPAGPVAVSAPRIRLFRRLDGKVQLTVAGPPGTREIRVALAASVPFAAARVNGVAAPLLRRPGALDRIGWVGRDVTVSLLLTPAAPGRLVARIALLRDGWPADAPPLPPRPADVMPWYDSDGSILLKTETISW</sequence>
<feature type="transmembrane region" description="Helical" evidence="1">
    <location>
        <begin position="98"/>
        <end position="119"/>
    </location>
</feature>
<name>A0A558QST9_9SPHN</name>
<comment type="caution">
    <text evidence="2">The sequence shown here is derived from an EMBL/GenBank/DDBJ whole genome shotgun (WGS) entry which is preliminary data.</text>
</comment>
<keyword evidence="1" id="KW-0472">Membrane</keyword>
<dbReference type="RefSeq" id="WP_145155600.1">
    <property type="nucleotide sequence ID" value="NZ_VNIM01000142.1"/>
</dbReference>
<accession>A0A558QST9</accession>
<dbReference type="Proteomes" id="UP000318681">
    <property type="component" value="Unassembled WGS sequence"/>
</dbReference>
<keyword evidence="1" id="KW-1133">Transmembrane helix</keyword>
<feature type="transmembrane region" description="Helical" evidence="1">
    <location>
        <begin position="39"/>
        <end position="61"/>
    </location>
</feature>
<evidence type="ECO:0000256" key="1">
    <source>
        <dbReference type="SAM" id="Phobius"/>
    </source>
</evidence>
<proteinExistence type="predicted"/>
<keyword evidence="3" id="KW-1185">Reference proteome</keyword>
<keyword evidence="1" id="KW-0812">Transmembrane</keyword>
<gene>
    <name evidence="2" type="ORF">FOY91_19865</name>
</gene>
<evidence type="ECO:0000313" key="3">
    <source>
        <dbReference type="Proteomes" id="UP000318681"/>
    </source>
</evidence>
<evidence type="ECO:0000313" key="2">
    <source>
        <dbReference type="EMBL" id="TVV70117.1"/>
    </source>
</evidence>
<dbReference type="AlphaFoldDB" id="A0A558QST9"/>
<feature type="transmembrane region" description="Helical" evidence="1">
    <location>
        <begin position="126"/>
        <end position="148"/>
    </location>
</feature>
<organism evidence="2 3">
    <name type="scientific">Alterirhizorhabdus solaris</name>
    <dbReference type="NCBI Taxonomy" id="2529389"/>
    <lineage>
        <taxon>Bacteria</taxon>
        <taxon>Pseudomonadati</taxon>
        <taxon>Pseudomonadota</taxon>
        <taxon>Alphaproteobacteria</taxon>
        <taxon>Sphingomonadales</taxon>
        <taxon>Rhizorhabdaceae</taxon>
        <taxon>Alterirhizorhabdus</taxon>
    </lineage>
</organism>
<dbReference type="EMBL" id="VNIM01000142">
    <property type="protein sequence ID" value="TVV70117.1"/>
    <property type="molecule type" value="Genomic_DNA"/>
</dbReference>
<protein>
    <submittedName>
        <fullName evidence="2">Uncharacterized protein</fullName>
    </submittedName>
</protein>